<sequence>MDSHLKVSVCMITYGHEKYIRQAIEGVLMQECNFEVELIISNDCSPDKTDEIIQDILKNHPRKSWIKYFSHETNLGIMPNLFFSLKHCSGKYIAMCEGDDYWITVDKLKKQIDILENNENGGIVYSHTKQYIEKTGQFLELPERVVKNEEHIIPEMLKSKFIEFASTVFRKKILDKVIITLREELKGKVIGDTRILLETVYRSKLYYLNEVTSVYRILEGSASHPVTTEKFIFALIDSYLSRKIFVQRNNLNPSWLSDSICNTNRALINKAFSSEKYVDTLSLLKNTLILDTYKYCKFNVFRQKMNVSIWIKLILSLIGIGVLRQKLK</sequence>
<dbReference type="InterPro" id="IPR001173">
    <property type="entry name" value="Glyco_trans_2-like"/>
</dbReference>
<dbReference type="GO" id="GO:0016758">
    <property type="term" value="F:hexosyltransferase activity"/>
    <property type="evidence" value="ECO:0007669"/>
    <property type="project" value="UniProtKB-ARBA"/>
</dbReference>
<accession>A0A1I1UPQ9</accession>
<evidence type="ECO:0000313" key="3">
    <source>
        <dbReference type="EMBL" id="SFD72832.1"/>
    </source>
</evidence>
<organism evidence="3 4">
    <name type="scientific">Flavobacterium phragmitis</name>
    <dbReference type="NCBI Taxonomy" id="739143"/>
    <lineage>
        <taxon>Bacteria</taxon>
        <taxon>Pseudomonadati</taxon>
        <taxon>Bacteroidota</taxon>
        <taxon>Flavobacteriia</taxon>
        <taxon>Flavobacteriales</taxon>
        <taxon>Flavobacteriaceae</taxon>
        <taxon>Flavobacterium</taxon>
    </lineage>
</organism>
<gene>
    <name evidence="3" type="ORF">SAMN05216297_111125</name>
</gene>
<keyword evidence="1" id="KW-1133">Transmembrane helix</keyword>
<dbReference type="PANTHER" id="PTHR22916:SF3">
    <property type="entry name" value="UDP-GLCNAC:BETAGAL BETA-1,3-N-ACETYLGLUCOSAMINYLTRANSFERASE-LIKE PROTEIN 1"/>
    <property type="match status" value="1"/>
</dbReference>
<keyword evidence="3" id="KW-0808">Transferase</keyword>
<name>A0A1I1UPQ9_9FLAO</name>
<dbReference type="OrthoDB" id="199095at2"/>
<dbReference type="Gene3D" id="3.90.550.10">
    <property type="entry name" value="Spore Coat Polysaccharide Biosynthesis Protein SpsA, Chain A"/>
    <property type="match status" value="1"/>
</dbReference>
<feature type="domain" description="Glycosyltransferase 2-like" evidence="2">
    <location>
        <begin position="8"/>
        <end position="177"/>
    </location>
</feature>
<evidence type="ECO:0000313" key="4">
    <source>
        <dbReference type="Proteomes" id="UP000199672"/>
    </source>
</evidence>
<dbReference type="AlphaFoldDB" id="A0A1I1UPQ9"/>
<protein>
    <submittedName>
        <fullName evidence="3">Glycosyltransferase involved in cell wall bisynthesis</fullName>
    </submittedName>
</protein>
<keyword evidence="1" id="KW-0472">Membrane</keyword>
<dbReference type="Pfam" id="PF00535">
    <property type="entry name" value="Glycos_transf_2"/>
    <property type="match status" value="1"/>
</dbReference>
<dbReference type="InterPro" id="IPR029044">
    <property type="entry name" value="Nucleotide-diphossugar_trans"/>
</dbReference>
<evidence type="ECO:0000256" key="1">
    <source>
        <dbReference type="SAM" id="Phobius"/>
    </source>
</evidence>
<reference evidence="4" key="1">
    <citation type="submission" date="2016-10" db="EMBL/GenBank/DDBJ databases">
        <authorList>
            <person name="Varghese N."/>
            <person name="Submissions S."/>
        </authorList>
    </citation>
    <scope>NUCLEOTIDE SEQUENCE [LARGE SCALE GENOMIC DNA]</scope>
    <source>
        <strain evidence="4">CGMCC 1.10370</strain>
    </source>
</reference>
<feature type="transmembrane region" description="Helical" evidence="1">
    <location>
        <begin position="305"/>
        <end position="323"/>
    </location>
</feature>
<dbReference type="PANTHER" id="PTHR22916">
    <property type="entry name" value="GLYCOSYLTRANSFERASE"/>
    <property type="match status" value="1"/>
</dbReference>
<dbReference type="Proteomes" id="UP000199672">
    <property type="component" value="Unassembled WGS sequence"/>
</dbReference>
<dbReference type="EMBL" id="FOMH01000011">
    <property type="protein sequence ID" value="SFD72832.1"/>
    <property type="molecule type" value="Genomic_DNA"/>
</dbReference>
<evidence type="ECO:0000259" key="2">
    <source>
        <dbReference type="Pfam" id="PF00535"/>
    </source>
</evidence>
<dbReference type="STRING" id="739143.SAMN05216297_111125"/>
<proteinExistence type="predicted"/>
<dbReference type="SUPFAM" id="SSF53448">
    <property type="entry name" value="Nucleotide-diphospho-sugar transferases"/>
    <property type="match status" value="1"/>
</dbReference>
<keyword evidence="4" id="KW-1185">Reference proteome</keyword>
<keyword evidence="1" id="KW-0812">Transmembrane</keyword>